<dbReference type="GO" id="GO:0016020">
    <property type="term" value="C:membrane"/>
    <property type="evidence" value="ECO:0007669"/>
    <property type="project" value="UniProtKB-SubCell"/>
</dbReference>
<dbReference type="AlphaFoldDB" id="A0A846WJ25"/>
<sequence length="616" mass="64554">MLNIATRTAPTDSGSTPQTPEPPDPAEKRRLTATTGLAALSLDAMASVAYGPEAIVVVLAAAGSHALGLTLPVSAAIVALLAILIASYRQLIAVFPDGGGAYASSKRYLGRRPALVAAASLVIDYVLNVAVSVAAGTAALTSAIPAARPYTVWIGLGVLVLITAVNLRGIVSSAMVFMAPTVIFIVSILSLIVVGLITGGHPTHSSVEHTTGTLTTVGLLLVLKAFANGCAALTGVEAIANATPQFRQNRVRRAQHAEVALGVLLGVMMLGVAALVEVLHIEPRDGVTVLSQITEGVFGRGALYYVIQAATVILLALAANTSFGGLPQLMKVVAADDYLPHRLTRATHGVYREGVLVLAVAAGILIAVTEGNVNLLVPLFAICVFIGFTLAQLGLVRHWWTARTRGWRWRLALNAIGATATGLATVVVTVMKADEGSLWVIVVLVVLVASMSAVSHAYRKRRVAAAAADHHADLVRKTLTHRSFAGQGIAVVPVSQPCTAVDDALRRARSFGREVRVVHVEVAVSPDGGFATCWRERHPMVPLETLYAVDEDSIVDAITDYVDGLTATDDVLVVIPDPDATARSRLLSAGRADDLEEVLRRDTAALVTRVCARPVA</sequence>
<evidence type="ECO:0000256" key="5">
    <source>
        <dbReference type="SAM" id="MobiDB-lite"/>
    </source>
</evidence>
<evidence type="ECO:0000256" key="3">
    <source>
        <dbReference type="ARBA" id="ARBA00022989"/>
    </source>
</evidence>
<feature type="transmembrane region" description="Helical" evidence="6">
    <location>
        <begin position="437"/>
        <end position="454"/>
    </location>
</feature>
<keyword evidence="2 6" id="KW-0812">Transmembrane</keyword>
<dbReference type="GO" id="GO:0022857">
    <property type="term" value="F:transmembrane transporter activity"/>
    <property type="evidence" value="ECO:0007669"/>
    <property type="project" value="InterPro"/>
</dbReference>
<dbReference type="InterPro" id="IPR002293">
    <property type="entry name" value="AA/rel_permease1"/>
</dbReference>
<dbReference type="Proteomes" id="UP000563898">
    <property type="component" value="Unassembled WGS sequence"/>
</dbReference>
<feature type="transmembrane region" description="Helical" evidence="6">
    <location>
        <begin position="350"/>
        <end position="369"/>
    </location>
</feature>
<evidence type="ECO:0000256" key="6">
    <source>
        <dbReference type="SAM" id="Phobius"/>
    </source>
</evidence>
<comment type="subcellular location">
    <subcellularLocation>
        <location evidence="1">Membrane</location>
        <topology evidence="1">Multi-pass membrane protein</topology>
    </subcellularLocation>
</comment>
<evidence type="ECO:0000256" key="2">
    <source>
        <dbReference type="ARBA" id="ARBA00022692"/>
    </source>
</evidence>
<feature type="compositionally biased region" description="Polar residues" evidence="5">
    <location>
        <begin position="1"/>
        <end position="18"/>
    </location>
</feature>
<gene>
    <name evidence="7" type="ORF">HGA05_02130</name>
</gene>
<feature type="transmembrane region" description="Helical" evidence="6">
    <location>
        <begin position="174"/>
        <end position="197"/>
    </location>
</feature>
<feature type="transmembrane region" description="Helical" evidence="6">
    <location>
        <begin position="301"/>
        <end position="321"/>
    </location>
</feature>
<reference evidence="7 8" key="1">
    <citation type="submission" date="2020-04" db="EMBL/GenBank/DDBJ databases">
        <title>MicrobeNet Type strains.</title>
        <authorList>
            <person name="Nicholson A.C."/>
        </authorList>
    </citation>
    <scope>NUCLEOTIDE SEQUENCE [LARGE SCALE GENOMIC DNA]</scope>
    <source>
        <strain evidence="7 8">ATCC BAA-14</strain>
    </source>
</reference>
<evidence type="ECO:0000313" key="7">
    <source>
        <dbReference type="EMBL" id="NKY00381.1"/>
    </source>
</evidence>
<name>A0A846WJ25_9ACTN</name>
<protein>
    <submittedName>
        <fullName evidence="7">APC family permease</fullName>
    </submittedName>
</protein>
<dbReference type="EMBL" id="JAAXPC010000001">
    <property type="protein sequence ID" value="NKY00381.1"/>
    <property type="molecule type" value="Genomic_DNA"/>
</dbReference>
<feature type="transmembrane region" description="Helical" evidence="6">
    <location>
        <begin position="114"/>
        <end position="144"/>
    </location>
</feature>
<feature type="transmembrane region" description="Helical" evidence="6">
    <location>
        <begin position="37"/>
        <end position="60"/>
    </location>
</feature>
<feature type="transmembrane region" description="Helical" evidence="6">
    <location>
        <begin position="66"/>
        <end position="86"/>
    </location>
</feature>
<feature type="transmembrane region" description="Helical" evidence="6">
    <location>
        <begin position="411"/>
        <end position="431"/>
    </location>
</feature>
<evidence type="ECO:0000256" key="4">
    <source>
        <dbReference type="ARBA" id="ARBA00023136"/>
    </source>
</evidence>
<keyword evidence="3 6" id="KW-1133">Transmembrane helix</keyword>
<accession>A0A846WJ25</accession>
<dbReference type="RefSeq" id="WP_006372628.1">
    <property type="nucleotide sequence ID" value="NZ_JAAXPC010000001.1"/>
</dbReference>
<keyword evidence="4 6" id="KW-0472">Membrane</keyword>
<dbReference type="PANTHER" id="PTHR47704:SF1">
    <property type="entry name" value="POTASSIUM TRANSPORTER KIMA"/>
    <property type="match status" value="1"/>
</dbReference>
<dbReference type="Pfam" id="PF13520">
    <property type="entry name" value="AA_permease_2"/>
    <property type="match status" value="1"/>
</dbReference>
<proteinExistence type="predicted"/>
<feature type="region of interest" description="Disordered" evidence="5">
    <location>
        <begin position="1"/>
        <end position="28"/>
    </location>
</feature>
<feature type="transmembrane region" description="Helical" evidence="6">
    <location>
        <begin position="259"/>
        <end position="281"/>
    </location>
</feature>
<dbReference type="InterPro" id="IPR053153">
    <property type="entry name" value="APC_K+_Transporter"/>
</dbReference>
<comment type="caution">
    <text evidence="7">The sequence shown here is derived from an EMBL/GenBank/DDBJ whole genome shotgun (WGS) entry which is preliminary data.</text>
</comment>
<evidence type="ECO:0000313" key="8">
    <source>
        <dbReference type="Proteomes" id="UP000563898"/>
    </source>
</evidence>
<dbReference type="PANTHER" id="PTHR47704">
    <property type="entry name" value="POTASSIUM TRANSPORTER KIMA"/>
    <property type="match status" value="1"/>
</dbReference>
<feature type="transmembrane region" description="Helical" evidence="6">
    <location>
        <begin position="150"/>
        <end position="167"/>
    </location>
</feature>
<dbReference type="Gene3D" id="1.20.1740.10">
    <property type="entry name" value="Amino acid/polyamine transporter I"/>
    <property type="match status" value="1"/>
</dbReference>
<organism evidence="7 8">
    <name type="scientific">Gordonia polyisoprenivorans</name>
    <dbReference type="NCBI Taxonomy" id="84595"/>
    <lineage>
        <taxon>Bacteria</taxon>
        <taxon>Bacillati</taxon>
        <taxon>Actinomycetota</taxon>
        <taxon>Actinomycetes</taxon>
        <taxon>Mycobacteriales</taxon>
        <taxon>Gordoniaceae</taxon>
        <taxon>Gordonia</taxon>
    </lineage>
</organism>
<feature type="transmembrane region" description="Helical" evidence="6">
    <location>
        <begin position="217"/>
        <end position="239"/>
    </location>
</feature>
<feature type="transmembrane region" description="Helical" evidence="6">
    <location>
        <begin position="375"/>
        <end position="399"/>
    </location>
</feature>
<evidence type="ECO:0000256" key="1">
    <source>
        <dbReference type="ARBA" id="ARBA00004141"/>
    </source>
</evidence>